<reference evidence="1 2" key="1">
    <citation type="journal article" date="2011" name="Stand. Genomic Sci.">
        <title>Complete genome of the onion pathogen Enterobacter cloacae EcWSU1.</title>
        <authorList>
            <person name="Humann J.L."/>
            <person name="Wildung M."/>
            <person name="Cheng C.H."/>
            <person name="Lee T."/>
            <person name="Stewart J.E."/>
            <person name="Drew J.C."/>
            <person name="Triplett E.W."/>
            <person name="Main D."/>
            <person name="Schroeder B.K."/>
        </authorList>
    </citation>
    <scope>NUCLEOTIDE SEQUENCE [LARGE SCALE GENOMIC DNA]</scope>
    <source>
        <strain evidence="1 2">EcWSU1</strain>
    </source>
</reference>
<sequence>MTSLSISFCKYLQKQPFDFKTKFQKAWRLLIHLASILTKTHCRYASPFLFSGHHFFSTEIKV</sequence>
<dbReference type="HOGENOM" id="CLU_2897043_0_0_6"/>
<dbReference type="Proteomes" id="UP000007838">
    <property type="component" value="Chromosome"/>
</dbReference>
<dbReference type="AlphaFoldDB" id="G8LJC5"/>
<evidence type="ECO:0000313" key="2">
    <source>
        <dbReference type="Proteomes" id="UP000007838"/>
    </source>
</evidence>
<evidence type="ECO:0000313" key="1">
    <source>
        <dbReference type="EMBL" id="AEW71859.1"/>
    </source>
</evidence>
<accession>G8LJC5</accession>
<protein>
    <submittedName>
        <fullName evidence="1">Uncharacterized protein</fullName>
    </submittedName>
</protein>
<name>G8LJC5_9ENTR</name>
<dbReference type="KEGG" id="eec:EcWSU1_00419"/>
<proteinExistence type="predicted"/>
<organism evidence="1 2">
    <name type="scientific">Enterobacter ludwigii</name>
    <dbReference type="NCBI Taxonomy" id="299767"/>
    <lineage>
        <taxon>Bacteria</taxon>
        <taxon>Pseudomonadati</taxon>
        <taxon>Pseudomonadota</taxon>
        <taxon>Gammaproteobacteria</taxon>
        <taxon>Enterobacterales</taxon>
        <taxon>Enterobacteriaceae</taxon>
        <taxon>Enterobacter</taxon>
        <taxon>Enterobacter cloacae complex</taxon>
    </lineage>
</organism>
<gene>
    <name evidence="1" type="ORF">EcWSU1_00419</name>
</gene>
<dbReference type="EMBL" id="CP002886">
    <property type="protein sequence ID" value="AEW71859.1"/>
    <property type="molecule type" value="Genomic_DNA"/>
</dbReference>